<reference evidence="10" key="1">
    <citation type="submission" date="2019-07" db="EMBL/GenBank/DDBJ databases">
        <title>Characterization of a recombinant cathepsin L-like from the Asian citrus psyllid Diaphorina citri, the vector of the citrus greening disease.</title>
        <authorList>
            <person name="Ferrara T.F.S."/>
            <person name="Schneider V.K."/>
            <person name="Bronze F.S."/>
            <person name="Machado M.F.M."/>
            <person name="Henrique-Silva F."/>
            <person name="Soares-Costa A."/>
            <person name="Carmona A.K."/>
        </authorList>
    </citation>
    <scope>NUCLEOTIDE SEQUENCE</scope>
</reference>
<dbReference type="InterPro" id="IPR013128">
    <property type="entry name" value="Peptidase_C1A"/>
</dbReference>
<dbReference type="InterPro" id="IPR039417">
    <property type="entry name" value="Peptidase_C1A_papain-like"/>
</dbReference>
<keyword evidence="3 10" id="KW-0378">Hydrolase</keyword>
<dbReference type="AlphaFoldDB" id="A0A6G7S618"/>
<dbReference type="SMART" id="SM00848">
    <property type="entry name" value="Inhibitor_I29"/>
    <property type="match status" value="1"/>
</dbReference>
<feature type="domain" description="Cathepsin propeptide inhibitor" evidence="9">
    <location>
        <begin position="26"/>
        <end position="86"/>
    </location>
</feature>
<dbReference type="FunFam" id="3.90.70.10:FF:000006">
    <property type="entry name" value="Cathepsin S"/>
    <property type="match status" value="1"/>
</dbReference>
<dbReference type="Pfam" id="PF00112">
    <property type="entry name" value="Peptidase_C1"/>
    <property type="match status" value="1"/>
</dbReference>
<dbReference type="PROSITE" id="PS00139">
    <property type="entry name" value="THIOL_PROTEASE_CYS"/>
    <property type="match status" value="1"/>
</dbReference>
<name>A0A6G7S618_DIACI</name>
<dbReference type="SMART" id="SM00645">
    <property type="entry name" value="Pept_C1"/>
    <property type="match status" value="1"/>
</dbReference>
<dbReference type="Gene3D" id="3.90.70.10">
    <property type="entry name" value="Cysteine proteinases"/>
    <property type="match status" value="1"/>
</dbReference>
<feature type="chain" id="PRO_5026269484" evidence="7">
    <location>
        <begin position="16"/>
        <end position="336"/>
    </location>
</feature>
<dbReference type="InterPro" id="IPR000169">
    <property type="entry name" value="Pept_cys_AS"/>
</dbReference>
<evidence type="ECO:0000256" key="7">
    <source>
        <dbReference type="SAM" id="SignalP"/>
    </source>
</evidence>
<dbReference type="Pfam" id="PF08246">
    <property type="entry name" value="Inhibitor_I29"/>
    <property type="match status" value="1"/>
</dbReference>
<dbReference type="EC" id="3.4.22.15" evidence="10"/>
<keyword evidence="5" id="KW-0865">Zymogen</keyword>
<proteinExistence type="evidence at transcript level"/>
<keyword evidence="7" id="KW-0732">Signal</keyword>
<keyword evidence="6" id="KW-1015">Disulfide bond</keyword>
<evidence type="ECO:0000256" key="3">
    <source>
        <dbReference type="ARBA" id="ARBA00022801"/>
    </source>
</evidence>
<dbReference type="EMBL" id="MN166228">
    <property type="protein sequence ID" value="QIJ96453.1"/>
    <property type="molecule type" value="mRNA"/>
</dbReference>
<evidence type="ECO:0000259" key="8">
    <source>
        <dbReference type="SMART" id="SM00645"/>
    </source>
</evidence>
<dbReference type="GO" id="GO:0004197">
    <property type="term" value="F:cysteine-type endopeptidase activity"/>
    <property type="evidence" value="ECO:0007669"/>
    <property type="project" value="UniProtKB-EC"/>
</dbReference>
<sequence>MKLYFLPLLLTAVAAVSFEDLVKEEWKTFKLTHGKKYESDIEENFRLKIYMENKRRIAQHNAYYESGKVSFKLDMNHFGDMLHHEFVHMMNGFKRSTRLLGTERVEEGVTYIAPDNVKLPEEVDWRNKGAVTPIKDQGQCGSCWAFSTTGALEAQHFRKTGNLVSLSEQNLIDCSGKYGNQGCNGGMMDQAFQYIKDNHGIDTESSYPYEAMDDNCRYKRAKSGAVDRGYVDIPEGDEYKLKAAVATIGPVSIAIDASHQSFQFYSEGVYYEPECNSTQLDHAVLVVGYGTDENGNDYWLVKNSWNTTWGDEGYIKMARNRENNCGVASSASFPLV</sequence>
<keyword evidence="4" id="KW-0788">Thiol protease</keyword>
<feature type="signal peptide" evidence="7">
    <location>
        <begin position="1"/>
        <end position="15"/>
    </location>
</feature>
<dbReference type="CDD" id="cd02248">
    <property type="entry name" value="Peptidase_C1A"/>
    <property type="match status" value="1"/>
</dbReference>
<evidence type="ECO:0000256" key="2">
    <source>
        <dbReference type="ARBA" id="ARBA00022670"/>
    </source>
</evidence>
<dbReference type="PRINTS" id="PR00705">
    <property type="entry name" value="PAPAIN"/>
</dbReference>
<dbReference type="InterPro" id="IPR025660">
    <property type="entry name" value="Pept_his_AS"/>
</dbReference>
<comment type="similarity">
    <text evidence="1">Belongs to the peptidase C1 family.</text>
</comment>
<evidence type="ECO:0000256" key="5">
    <source>
        <dbReference type="ARBA" id="ARBA00023145"/>
    </source>
</evidence>
<dbReference type="GO" id="GO:0006508">
    <property type="term" value="P:proteolysis"/>
    <property type="evidence" value="ECO:0007669"/>
    <property type="project" value="UniProtKB-KW"/>
</dbReference>
<dbReference type="InterPro" id="IPR000668">
    <property type="entry name" value="Peptidase_C1A_C"/>
</dbReference>
<dbReference type="PANTHER" id="PTHR12411">
    <property type="entry name" value="CYSTEINE PROTEASE FAMILY C1-RELATED"/>
    <property type="match status" value="1"/>
</dbReference>
<organism evidence="10">
    <name type="scientific">Diaphorina citri</name>
    <name type="common">Asian citrus psyllid</name>
    <dbReference type="NCBI Taxonomy" id="121845"/>
    <lineage>
        <taxon>Eukaryota</taxon>
        <taxon>Metazoa</taxon>
        <taxon>Ecdysozoa</taxon>
        <taxon>Arthropoda</taxon>
        <taxon>Hexapoda</taxon>
        <taxon>Insecta</taxon>
        <taxon>Pterygota</taxon>
        <taxon>Neoptera</taxon>
        <taxon>Paraneoptera</taxon>
        <taxon>Hemiptera</taxon>
        <taxon>Sternorrhyncha</taxon>
        <taxon>Psylloidea</taxon>
        <taxon>Psyllidae</taxon>
        <taxon>Diaphorininae</taxon>
        <taxon>Diaphorina</taxon>
    </lineage>
</organism>
<evidence type="ECO:0000256" key="1">
    <source>
        <dbReference type="ARBA" id="ARBA00008455"/>
    </source>
</evidence>
<evidence type="ECO:0000259" key="9">
    <source>
        <dbReference type="SMART" id="SM00848"/>
    </source>
</evidence>
<dbReference type="SUPFAM" id="SSF54001">
    <property type="entry name" value="Cysteine proteinases"/>
    <property type="match status" value="1"/>
</dbReference>
<dbReference type="PROSITE" id="PS00639">
    <property type="entry name" value="THIOL_PROTEASE_HIS"/>
    <property type="match status" value="1"/>
</dbReference>
<evidence type="ECO:0000313" key="10">
    <source>
        <dbReference type="EMBL" id="QIJ96453.1"/>
    </source>
</evidence>
<keyword evidence="2" id="KW-0645">Protease</keyword>
<dbReference type="InterPro" id="IPR013201">
    <property type="entry name" value="Prot_inhib_I29"/>
</dbReference>
<evidence type="ECO:0000256" key="6">
    <source>
        <dbReference type="ARBA" id="ARBA00023157"/>
    </source>
</evidence>
<evidence type="ECO:0000256" key="4">
    <source>
        <dbReference type="ARBA" id="ARBA00022807"/>
    </source>
</evidence>
<dbReference type="PROSITE" id="PS00640">
    <property type="entry name" value="THIOL_PROTEASE_ASN"/>
    <property type="match status" value="1"/>
</dbReference>
<accession>A0A6G7S618</accession>
<feature type="domain" description="Peptidase C1A papain C-terminal" evidence="8">
    <location>
        <begin position="119"/>
        <end position="335"/>
    </location>
</feature>
<protein>
    <submittedName>
        <fullName evidence="10">Cathepsin L-like protein</fullName>
        <ecNumber evidence="10">3.4.22.15</ecNumber>
    </submittedName>
</protein>
<dbReference type="InterPro" id="IPR025661">
    <property type="entry name" value="Pept_asp_AS"/>
</dbReference>
<dbReference type="InterPro" id="IPR038765">
    <property type="entry name" value="Papain-like_cys_pep_sf"/>
</dbReference>